<evidence type="ECO:0000313" key="5">
    <source>
        <dbReference type="EMBL" id="SDL24295.1"/>
    </source>
</evidence>
<dbReference type="EMBL" id="FNGV01000001">
    <property type="protein sequence ID" value="SDL24295.1"/>
    <property type="molecule type" value="Genomic_DNA"/>
</dbReference>
<dbReference type="InterPro" id="IPR025669">
    <property type="entry name" value="AAA_dom"/>
</dbReference>
<accession>A0A1G9IGY4</accession>
<feature type="repeat" description="TPR" evidence="3">
    <location>
        <begin position="440"/>
        <end position="473"/>
    </location>
</feature>
<dbReference type="GO" id="GO:0016887">
    <property type="term" value="F:ATP hydrolysis activity"/>
    <property type="evidence" value="ECO:0007669"/>
    <property type="project" value="TreeGrafter"/>
</dbReference>
<reference evidence="5 6" key="1">
    <citation type="submission" date="2016-10" db="EMBL/GenBank/DDBJ databases">
        <authorList>
            <person name="de Groot N.N."/>
        </authorList>
    </citation>
    <scope>NUCLEOTIDE SEQUENCE [LARGE SCALE GENOMIC DNA]</scope>
    <source>
        <strain evidence="5 6">DSM 19886</strain>
    </source>
</reference>
<evidence type="ECO:0000259" key="4">
    <source>
        <dbReference type="Pfam" id="PF13614"/>
    </source>
</evidence>
<dbReference type="RefSeq" id="WP_089884270.1">
    <property type="nucleotide sequence ID" value="NZ_FNGV01000001.1"/>
</dbReference>
<dbReference type="Pfam" id="PF13614">
    <property type="entry name" value="AAA_31"/>
    <property type="match status" value="1"/>
</dbReference>
<keyword evidence="2" id="KW-0067">ATP-binding</keyword>
<sequence length="545" mass="62779">MKTITFYSYKGGVGRSLTLSNIAMRLADLGKKVCLVDFDLEAPGLHLKFSDYIESSELKKGVVEYISDFQNDGFLPDTFDSYLLKIHYDSTLSGAIYFFPAGNLNTNAYWKKLSSISWKELFYSKNNLGVELLLNLKEKIKNEINPDFLLIDSRTGITDISGMAMTLLSDSVVILAANNKENLIGSRRIIKGLKNDSNNLTGKLPKTYCVLTRIPYYPNPEEKYKETRMVKKALHTINKDEKLIDKLFVIHSDPALEVEEEFKINYLSKNTKNVVPIEEDYLTLFKELTTGDLDQKQIDKFNKLRESEYLIEEALNSRDNALRLKKLKEALELNTDSDEIHSMISITYGELESYHEALEYIEKAINLNEDEPNYKVIEAHCYLSLKKYNLAEKKLLKLLAKHSNNFEALHVLTVIKISQGQFEKALKYSNELLELAPEDHNIYNLQANVYKGLGDYEKAFKSIYKALEIKPNSIDSTGTLAELYLAKGDYKEFYKNFQLALVFGMDSKYFQEVLSHSTNIYRPLFEDEKFTNLLEKYRIKVKLPE</sequence>
<dbReference type="InterPro" id="IPR050625">
    <property type="entry name" value="ParA/MinD_ATPase"/>
</dbReference>
<feature type="repeat" description="TPR" evidence="3">
    <location>
        <begin position="406"/>
        <end position="439"/>
    </location>
</feature>
<dbReference type="SMART" id="SM00028">
    <property type="entry name" value="TPR"/>
    <property type="match status" value="4"/>
</dbReference>
<organism evidence="5 6">
    <name type="scientific">Kriegella aquimaris</name>
    <dbReference type="NCBI Taxonomy" id="192904"/>
    <lineage>
        <taxon>Bacteria</taxon>
        <taxon>Pseudomonadati</taxon>
        <taxon>Bacteroidota</taxon>
        <taxon>Flavobacteriia</taxon>
        <taxon>Flavobacteriales</taxon>
        <taxon>Flavobacteriaceae</taxon>
        <taxon>Kriegella</taxon>
    </lineage>
</organism>
<dbReference type="NCBIfam" id="NF047398">
    <property type="entry name" value="AAA_KGGVGR"/>
    <property type="match status" value="1"/>
</dbReference>
<dbReference type="GO" id="GO:0051782">
    <property type="term" value="P:negative regulation of cell division"/>
    <property type="evidence" value="ECO:0007669"/>
    <property type="project" value="TreeGrafter"/>
</dbReference>
<keyword evidence="3" id="KW-0802">TPR repeat</keyword>
<evidence type="ECO:0000256" key="3">
    <source>
        <dbReference type="PROSITE-ProRule" id="PRU00339"/>
    </source>
</evidence>
<dbReference type="InterPro" id="IPR027417">
    <property type="entry name" value="P-loop_NTPase"/>
</dbReference>
<dbReference type="GO" id="GO:0009898">
    <property type="term" value="C:cytoplasmic side of plasma membrane"/>
    <property type="evidence" value="ECO:0007669"/>
    <property type="project" value="TreeGrafter"/>
</dbReference>
<dbReference type="Proteomes" id="UP000199440">
    <property type="component" value="Unassembled WGS sequence"/>
</dbReference>
<dbReference type="SUPFAM" id="SSF52540">
    <property type="entry name" value="P-loop containing nucleoside triphosphate hydrolases"/>
    <property type="match status" value="1"/>
</dbReference>
<dbReference type="OrthoDB" id="9815116at2"/>
<evidence type="ECO:0000256" key="1">
    <source>
        <dbReference type="ARBA" id="ARBA00022741"/>
    </source>
</evidence>
<keyword evidence="1" id="KW-0547">Nucleotide-binding</keyword>
<dbReference type="Pfam" id="PF13181">
    <property type="entry name" value="TPR_8"/>
    <property type="match status" value="3"/>
</dbReference>
<keyword evidence="6" id="KW-1185">Reference proteome</keyword>
<dbReference type="PANTHER" id="PTHR43384">
    <property type="entry name" value="SEPTUM SITE-DETERMINING PROTEIN MIND HOMOLOG, CHLOROPLASTIC-RELATED"/>
    <property type="match status" value="1"/>
</dbReference>
<dbReference type="InterPro" id="IPR011990">
    <property type="entry name" value="TPR-like_helical_dom_sf"/>
</dbReference>
<evidence type="ECO:0000313" key="6">
    <source>
        <dbReference type="Proteomes" id="UP000199440"/>
    </source>
</evidence>
<dbReference type="PROSITE" id="PS50005">
    <property type="entry name" value="TPR"/>
    <property type="match status" value="3"/>
</dbReference>
<feature type="domain" description="AAA" evidence="4">
    <location>
        <begin position="1"/>
        <end position="195"/>
    </location>
</feature>
<gene>
    <name evidence="5" type="ORF">SAMN04488514_101130</name>
</gene>
<feature type="repeat" description="TPR" evidence="3">
    <location>
        <begin position="338"/>
        <end position="371"/>
    </location>
</feature>
<proteinExistence type="predicted"/>
<dbReference type="STRING" id="192904.SAMN04488514_101130"/>
<dbReference type="Gene3D" id="3.40.50.300">
    <property type="entry name" value="P-loop containing nucleotide triphosphate hydrolases"/>
    <property type="match status" value="1"/>
</dbReference>
<dbReference type="Gene3D" id="1.25.40.10">
    <property type="entry name" value="Tetratricopeptide repeat domain"/>
    <property type="match status" value="2"/>
</dbReference>
<dbReference type="InterPro" id="IPR019734">
    <property type="entry name" value="TPR_rpt"/>
</dbReference>
<name>A0A1G9IGY4_9FLAO</name>
<dbReference type="PANTHER" id="PTHR43384:SF6">
    <property type="entry name" value="SEPTUM SITE-DETERMINING PROTEIN MIND HOMOLOG, CHLOROPLASTIC"/>
    <property type="match status" value="1"/>
</dbReference>
<dbReference type="GO" id="GO:0005829">
    <property type="term" value="C:cytosol"/>
    <property type="evidence" value="ECO:0007669"/>
    <property type="project" value="TreeGrafter"/>
</dbReference>
<dbReference type="SUPFAM" id="SSF48452">
    <property type="entry name" value="TPR-like"/>
    <property type="match status" value="1"/>
</dbReference>
<dbReference type="GO" id="GO:0005524">
    <property type="term" value="F:ATP binding"/>
    <property type="evidence" value="ECO:0007669"/>
    <property type="project" value="UniProtKB-KW"/>
</dbReference>
<evidence type="ECO:0000256" key="2">
    <source>
        <dbReference type="ARBA" id="ARBA00022840"/>
    </source>
</evidence>
<dbReference type="AlphaFoldDB" id="A0A1G9IGY4"/>
<protein>
    <submittedName>
        <fullName evidence="5">Tetratricopeptide repeat-containing protein</fullName>
    </submittedName>
</protein>